<evidence type="ECO:0000256" key="6">
    <source>
        <dbReference type="ARBA" id="ARBA00047422"/>
    </source>
</evidence>
<organism evidence="9 10">
    <name type="scientific">Sphingomonas paeninsulae</name>
    <dbReference type="NCBI Taxonomy" id="2319844"/>
    <lineage>
        <taxon>Bacteria</taxon>
        <taxon>Pseudomonadati</taxon>
        <taxon>Pseudomonadota</taxon>
        <taxon>Alphaproteobacteria</taxon>
        <taxon>Sphingomonadales</taxon>
        <taxon>Sphingomonadaceae</taxon>
        <taxon>Sphingomonas</taxon>
    </lineage>
</organism>
<evidence type="ECO:0000256" key="7">
    <source>
        <dbReference type="PROSITE-ProRule" id="PRU01016"/>
    </source>
</evidence>
<dbReference type="RefSeq" id="WP_121151810.1">
    <property type="nucleotide sequence ID" value="NZ_CP032828.1"/>
</dbReference>
<feature type="region of interest" description="Disordered" evidence="8">
    <location>
        <begin position="225"/>
        <end position="249"/>
    </location>
</feature>
<comment type="catalytic activity">
    <reaction evidence="6">
        <text>a 2'-deoxycytidine in DNA + S-adenosyl-L-methionine = a 5-methyl-2'-deoxycytidine in DNA + S-adenosyl-L-homocysteine + H(+)</text>
        <dbReference type="Rhea" id="RHEA:13681"/>
        <dbReference type="Rhea" id="RHEA-COMP:11369"/>
        <dbReference type="Rhea" id="RHEA-COMP:11370"/>
        <dbReference type="ChEBI" id="CHEBI:15378"/>
        <dbReference type="ChEBI" id="CHEBI:57856"/>
        <dbReference type="ChEBI" id="CHEBI:59789"/>
        <dbReference type="ChEBI" id="CHEBI:85452"/>
        <dbReference type="ChEBI" id="CHEBI:85454"/>
        <dbReference type="EC" id="2.1.1.37"/>
    </reaction>
</comment>
<dbReference type="PANTHER" id="PTHR46098:SF1">
    <property type="entry name" value="TRNA (CYTOSINE(38)-C(5))-METHYLTRANSFERASE"/>
    <property type="match status" value="1"/>
</dbReference>
<evidence type="ECO:0000256" key="1">
    <source>
        <dbReference type="ARBA" id="ARBA00011975"/>
    </source>
</evidence>
<dbReference type="InterPro" id="IPR001525">
    <property type="entry name" value="C5_MeTfrase"/>
</dbReference>
<dbReference type="GO" id="GO:0003886">
    <property type="term" value="F:DNA (cytosine-5-)-methyltransferase activity"/>
    <property type="evidence" value="ECO:0007669"/>
    <property type="project" value="UniProtKB-EC"/>
</dbReference>
<sequence length="369" mass="39203">MNDLALRPLNIISLCAGVGGLECGIRIAEPGARGIAYVEREAAAAASLVASMEAGWFHPAPVWSDLATFDARPWRGRVHCVASGDPCQPNSVAGKRGGASDDRFLIDQVVRIVDECRPDRVFRENVAGNADGQLAALVPALERLGYRVAAGIFSAAGVGASHRRERLFIMADRDLADATGGRFYPRRENPAGLWHGLRGQGGEAFAGDRGCHVGDTLHTRSFSASHNGIYSGEEGAGTRNAQSERRSRQLADTLYEGSQGLGPGNDQSRRQIANGYAGLRRGAGLCAVRQRRPFAPGPADPFWHEVSRDAPDLEPALCRVAHGVAGRIERLRAAGNGVCPLAAADAWMSLSATLQQDRLARNAVLSAVA</sequence>
<evidence type="ECO:0000256" key="4">
    <source>
        <dbReference type="ARBA" id="ARBA00022691"/>
    </source>
</evidence>
<dbReference type="PROSITE" id="PS51679">
    <property type="entry name" value="SAM_MT_C5"/>
    <property type="match status" value="1"/>
</dbReference>
<dbReference type="Gene3D" id="3.40.50.150">
    <property type="entry name" value="Vaccinia Virus protein VP39"/>
    <property type="match status" value="1"/>
</dbReference>
<comment type="similarity">
    <text evidence="7">Belongs to the class I-like SAM-binding methyltransferase superfamily. C5-methyltransferase family.</text>
</comment>
<dbReference type="Pfam" id="PF00145">
    <property type="entry name" value="DNA_methylase"/>
    <property type="match status" value="1"/>
</dbReference>
<evidence type="ECO:0000256" key="2">
    <source>
        <dbReference type="ARBA" id="ARBA00022603"/>
    </source>
</evidence>
<evidence type="ECO:0000313" key="9">
    <source>
        <dbReference type="EMBL" id="AYJ85325.1"/>
    </source>
</evidence>
<gene>
    <name evidence="9" type="ORF">D3Y57_04730</name>
</gene>
<protein>
    <recommendedName>
        <fullName evidence="1">DNA (cytosine-5-)-methyltransferase</fullName>
        <ecNumber evidence="1">2.1.1.37</ecNumber>
    </recommendedName>
</protein>
<dbReference type="InterPro" id="IPR029063">
    <property type="entry name" value="SAM-dependent_MTases_sf"/>
</dbReference>
<keyword evidence="4 7" id="KW-0949">S-adenosyl-L-methionine</keyword>
<dbReference type="EMBL" id="CP032828">
    <property type="protein sequence ID" value="AYJ85325.1"/>
    <property type="molecule type" value="Genomic_DNA"/>
</dbReference>
<dbReference type="GO" id="GO:0009307">
    <property type="term" value="P:DNA restriction-modification system"/>
    <property type="evidence" value="ECO:0007669"/>
    <property type="project" value="UniProtKB-KW"/>
</dbReference>
<geneLocation type="plasmid" evidence="9">
    <name>unnamed1</name>
</geneLocation>
<dbReference type="KEGG" id="spha:D3Y57_04730"/>
<dbReference type="EC" id="2.1.1.37" evidence="1"/>
<dbReference type="GO" id="GO:0032259">
    <property type="term" value="P:methylation"/>
    <property type="evidence" value="ECO:0007669"/>
    <property type="project" value="UniProtKB-KW"/>
</dbReference>
<dbReference type="Proteomes" id="UP000276254">
    <property type="component" value="Plasmid unnamed1"/>
</dbReference>
<dbReference type="PANTHER" id="PTHR46098">
    <property type="entry name" value="TRNA (CYTOSINE(38)-C(5))-METHYLTRANSFERASE"/>
    <property type="match status" value="1"/>
</dbReference>
<dbReference type="AlphaFoldDB" id="A0A494TJM1"/>
<keyword evidence="10" id="KW-1185">Reference proteome</keyword>
<name>A0A494TJM1_SPHPE</name>
<feature type="active site" evidence="7">
    <location>
        <position position="87"/>
    </location>
</feature>
<accession>A0A494TJM1</accession>
<keyword evidence="3 7" id="KW-0808">Transferase</keyword>
<dbReference type="SUPFAM" id="SSF53335">
    <property type="entry name" value="S-adenosyl-L-methionine-dependent methyltransferases"/>
    <property type="match status" value="1"/>
</dbReference>
<dbReference type="PRINTS" id="PR00105">
    <property type="entry name" value="C5METTRFRASE"/>
</dbReference>
<evidence type="ECO:0000256" key="5">
    <source>
        <dbReference type="ARBA" id="ARBA00022747"/>
    </source>
</evidence>
<keyword evidence="5" id="KW-0680">Restriction system</keyword>
<dbReference type="OrthoDB" id="9813719at2"/>
<proteinExistence type="inferred from homology"/>
<evidence type="ECO:0000256" key="3">
    <source>
        <dbReference type="ARBA" id="ARBA00022679"/>
    </source>
</evidence>
<evidence type="ECO:0000256" key="8">
    <source>
        <dbReference type="SAM" id="MobiDB-lite"/>
    </source>
</evidence>
<reference evidence="9 10" key="1">
    <citation type="submission" date="2018-09" db="EMBL/GenBank/DDBJ databases">
        <title>Sphingomonas peninsula sp. nov., isolated from fildes peninsula, Antarctic soil.</title>
        <authorList>
            <person name="Yingchao G."/>
        </authorList>
    </citation>
    <scope>NUCLEOTIDE SEQUENCE [LARGE SCALE GENOMIC DNA]</scope>
    <source>
        <strain evidence="9 10">YZ-8</strain>
        <plasmid evidence="9 10">unnamed1</plasmid>
    </source>
</reference>
<dbReference type="REBASE" id="275531">
    <property type="entry name" value="M.SspYZ8ORF4730P"/>
</dbReference>
<evidence type="ECO:0000313" key="10">
    <source>
        <dbReference type="Proteomes" id="UP000276254"/>
    </source>
</evidence>
<keyword evidence="9" id="KW-0614">Plasmid</keyword>
<keyword evidence="2 7" id="KW-0489">Methyltransferase</keyword>
<dbReference type="InterPro" id="IPR050750">
    <property type="entry name" value="C5-MTase"/>
</dbReference>